<dbReference type="GO" id="GO:0030123">
    <property type="term" value="C:AP-3 adaptor complex"/>
    <property type="evidence" value="ECO:0007669"/>
    <property type="project" value="UniProtKB-UniRule"/>
</dbReference>
<evidence type="ECO:0000256" key="1">
    <source>
        <dbReference type="ARBA" id="ARBA00004145"/>
    </source>
</evidence>
<proteinExistence type="inferred from homology"/>
<evidence type="ECO:0000256" key="8">
    <source>
        <dbReference type="ARBA" id="ARBA00023136"/>
    </source>
</evidence>
<dbReference type="Pfam" id="PF14796">
    <property type="entry name" value="AP3B1_C"/>
    <property type="match status" value="1"/>
</dbReference>
<gene>
    <name evidence="14" type="ORF">TRIADDRAFT_30877</name>
</gene>
<dbReference type="InterPro" id="IPR026739">
    <property type="entry name" value="AP_beta"/>
</dbReference>
<dbReference type="InterPro" id="IPR016024">
    <property type="entry name" value="ARM-type_fold"/>
</dbReference>
<reference evidence="14 15" key="1">
    <citation type="journal article" date="2008" name="Nature">
        <title>The Trichoplax genome and the nature of placozoans.</title>
        <authorList>
            <person name="Srivastava M."/>
            <person name="Begovic E."/>
            <person name="Chapman J."/>
            <person name="Putnam N.H."/>
            <person name="Hellsten U."/>
            <person name="Kawashima T."/>
            <person name="Kuo A."/>
            <person name="Mitros T."/>
            <person name="Salamov A."/>
            <person name="Carpenter M.L."/>
            <person name="Signorovitch A.Y."/>
            <person name="Moreno M.A."/>
            <person name="Kamm K."/>
            <person name="Grimwood J."/>
            <person name="Schmutz J."/>
            <person name="Shapiro H."/>
            <person name="Grigoriev I.V."/>
            <person name="Buss L.W."/>
            <person name="Schierwater B."/>
            <person name="Dellaporta S.L."/>
            <person name="Rokhsar D.S."/>
        </authorList>
    </citation>
    <scope>NUCLEOTIDE SEQUENCE [LARGE SCALE GENOMIC DNA]</scope>
    <source>
        <strain evidence="14 15">Grell-BS-1999</strain>
    </source>
</reference>
<keyword evidence="7" id="KW-0333">Golgi apparatus</keyword>
<keyword evidence="4 11" id="KW-0813">Transport</keyword>
<feature type="domain" description="AP-3 complex subunit beta C-terminal" evidence="13">
    <location>
        <begin position="739"/>
        <end position="882"/>
    </location>
</feature>
<evidence type="ECO:0000256" key="10">
    <source>
        <dbReference type="ARBA" id="ARBA00023570"/>
    </source>
</evidence>
<dbReference type="Pfam" id="PF01602">
    <property type="entry name" value="Adaptin_N"/>
    <property type="match status" value="1"/>
</dbReference>
<dbReference type="Pfam" id="PF24080">
    <property type="entry name" value="AP3B1_C_2"/>
    <property type="match status" value="1"/>
</dbReference>
<dbReference type="EMBL" id="DS985255">
    <property type="protein sequence ID" value="EDV21108.1"/>
    <property type="molecule type" value="Genomic_DNA"/>
</dbReference>
<dbReference type="OrthoDB" id="302453at2759"/>
<evidence type="ECO:0000256" key="9">
    <source>
        <dbReference type="ARBA" id="ARBA00023329"/>
    </source>
</evidence>
<organism evidence="14 15">
    <name type="scientific">Trichoplax adhaerens</name>
    <name type="common">Trichoplax reptans</name>
    <dbReference type="NCBI Taxonomy" id="10228"/>
    <lineage>
        <taxon>Eukaryota</taxon>
        <taxon>Metazoa</taxon>
        <taxon>Placozoa</taxon>
        <taxon>Uniplacotomia</taxon>
        <taxon>Trichoplacea</taxon>
        <taxon>Trichoplacidae</taxon>
        <taxon>Trichoplax</taxon>
    </lineage>
</organism>
<dbReference type="Gene3D" id="1.25.10.10">
    <property type="entry name" value="Leucine-rich Repeat Variant"/>
    <property type="match status" value="1"/>
</dbReference>
<feature type="region of interest" description="Disordered" evidence="12">
    <location>
        <begin position="615"/>
        <end position="752"/>
    </location>
</feature>
<evidence type="ECO:0000256" key="4">
    <source>
        <dbReference type="ARBA" id="ARBA00022448"/>
    </source>
</evidence>
<dbReference type="InParanoid" id="B3S805"/>
<evidence type="ECO:0000259" key="13">
    <source>
        <dbReference type="SMART" id="SM01355"/>
    </source>
</evidence>
<feature type="compositionally biased region" description="Acidic residues" evidence="12">
    <location>
        <begin position="717"/>
        <end position="726"/>
    </location>
</feature>
<dbReference type="InterPro" id="IPR029390">
    <property type="entry name" value="AP3B_C"/>
</dbReference>
<evidence type="ECO:0000256" key="2">
    <source>
        <dbReference type="ARBA" id="ARBA00004555"/>
    </source>
</evidence>
<evidence type="ECO:0000256" key="7">
    <source>
        <dbReference type="ARBA" id="ARBA00023034"/>
    </source>
</evidence>
<name>B3S805_TRIAD</name>
<keyword evidence="5" id="KW-0597">Phosphoprotein</keyword>
<keyword evidence="9" id="KW-0968">Cytoplasmic vesicle</keyword>
<dbReference type="OMA" id="AIGRCAN"/>
<dbReference type="GO" id="GO:0016192">
    <property type="term" value="P:vesicle-mediated transport"/>
    <property type="evidence" value="ECO:0000318"/>
    <property type="project" value="GO_Central"/>
</dbReference>
<evidence type="ECO:0000313" key="15">
    <source>
        <dbReference type="Proteomes" id="UP000009022"/>
    </source>
</evidence>
<sequence>MSDPASGGIFSTDFKRHEDLKQMLDSNKDNLKLDAMKRIVTMMSRGRNVSSLFPAVVKNVVSKNNEIKKLVFVYLVRYAEEQQDLALLSVSTFQKSLKESNQLIRASALRVLCSIRVPVIVPIMLLSIKEAAADLSPFVRKTAANAIVKIYSLDPELKDALVEIIEKLLKDKTTLVAGSAVMAFEEVCPERIDLIHKNYRKLCNLVMDIDEWGQVTVINMLTKYARSQFLDPNQNETEGEEPFYPDDDDEEEAKDESENGEANEPKKKPYFMDADHRLLLRTTRPLLQSRNAAVVMAVAQLYYYLAPRLEMVSIIKPLVRLQRSHKEVQIISLTMMATMSVNSKGLFEPYLKSFYVRSTDPIQVKLLKLEILTNIATESTIPAVLKEFQTYVTGNDREFAVATVQAIGRCASSIKEVSDSCLSGLVSLLSNKDEKIVGESVVIIKKLLQQNPSEHTEIIKHMAKIIDRITFPMARASIMWLMGEYCDKVPKIAPDVLRIACRGFMTEENIVKLQIINLASKLNLTNHKQTKLLCQYIFNLAKYDLNYDIRDRVRFLRPIIMPSEKGGALHKYAKKIFFTTKPAPVLKSAFIGRDRYILGSLSHILDQEVSGYSDLPSFPEEAPDPTVRNVEVPKITSKSKKKMTSMLESFYSESEEESNEDEGKSSEEESNDDSEEDSDESSEDDDSESEESDSDSDEESDEDDSSEEESSSSSESSSEESEESEESSSSVEEEKPKAKKVNTPPPANNAPSYAPIIDSNILAPVDYAAAEVISKPERSTTMPSFVPSSLPRQSFDLLTSAGGQGLAAVYRFTRSPSLHGSNFVSVEITFTNHSQRAIRNIGIKDKKLQADMIIREFSEISSLESNASKTVLIGIDFKDTTHAAKFSISTQEFKCPVNIKAVVGELVKPSKISPESFKKEQGKLAGMYEVSDNFNISSSLSAQTICSRVVKVLSCSVINIEEKENSLKCYFAAQTISGNHYLLVTLHLRNSTNCSVTVNCEKIVFNSMLTKDLKTELTTN</sequence>
<dbReference type="Proteomes" id="UP000009022">
    <property type="component" value="Unassembled WGS sequence"/>
</dbReference>
<dbReference type="GO" id="GO:0005794">
    <property type="term" value="C:Golgi apparatus"/>
    <property type="evidence" value="ECO:0007669"/>
    <property type="project" value="UniProtKB-SubCell"/>
</dbReference>
<dbReference type="eggNOG" id="KOG1060">
    <property type="taxonomic scope" value="Eukaryota"/>
</dbReference>
<dbReference type="SMART" id="SM01355">
    <property type="entry name" value="AP3B1_C"/>
    <property type="match status" value="1"/>
</dbReference>
<evidence type="ECO:0000256" key="12">
    <source>
        <dbReference type="SAM" id="MobiDB-lite"/>
    </source>
</evidence>
<dbReference type="PhylomeDB" id="B3S805"/>
<evidence type="ECO:0000256" key="6">
    <source>
        <dbReference type="ARBA" id="ARBA00022927"/>
    </source>
</evidence>
<dbReference type="CTD" id="6757567"/>
<keyword evidence="6 11" id="KW-0653">Protein transport</keyword>
<keyword evidence="15" id="KW-1185">Reference proteome</keyword>
<feature type="compositionally biased region" description="Acidic residues" evidence="12">
    <location>
        <begin position="668"/>
        <end position="710"/>
    </location>
</feature>
<dbReference type="InterPro" id="IPR056314">
    <property type="entry name" value="AP3B1/2_C"/>
</dbReference>
<dbReference type="PANTHER" id="PTHR11134">
    <property type="entry name" value="ADAPTOR COMPLEX SUBUNIT BETA FAMILY MEMBER"/>
    <property type="match status" value="1"/>
</dbReference>
<evidence type="ECO:0000256" key="3">
    <source>
        <dbReference type="ARBA" id="ARBA00006613"/>
    </source>
</evidence>
<dbReference type="GeneID" id="6757567"/>
<evidence type="ECO:0000313" key="14">
    <source>
        <dbReference type="EMBL" id="EDV21108.1"/>
    </source>
</evidence>
<keyword evidence="8 11" id="KW-0472">Membrane</keyword>
<comment type="similarity">
    <text evidence="3 11">Belongs to the adaptor complexes large subunit family.</text>
</comment>
<evidence type="ECO:0000256" key="11">
    <source>
        <dbReference type="PIRNR" id="PIRNR037096"/>
    </source>
</evidence>
<dbReference type="SUPFAM" id="SSF48371">
    <property type="entry name" value="ARM repeat"/>
    <property type="match status" value="1"/>
</dbReference>
<dbReference type="GO" id="GO:0030665">
    <property type="term" value="C:clathrin-coated vesicle membrane"/>
    <property type="evidence" value="ECO:0007669"/>
    <property type="project" value="UniProtKB-SubCell"/>
</dbReference>
<dbReference type="GO" id="GO:0006886">
    <property type="term" value="P:intracellular protein transport"/>
    <property type="evidence" value="ECO:0007669"/>
    <property type="project" value="InterPro"/>
</dbReference>
<dbReference type="STRING" id="10228.B3S805"/>
<evidence type="ECO:0000256" key="5">
    <source>
        <dbReference type="ARBA" id="ARBA00022553"/>
    </source>
</evidence>
<dbReference type="HOGENOM" id="CLU_006320_3_1_1"/>
<dbReference type="InterPro" id="IPR002553">
    <property type="entry name" value="Clathrin/coatomer_adapt-like_N"/>
</dbReference>
<feature type="compositionally biased region" description="Acidic residues" evidence="12">
    <location>
        <begin position="237"/>
        <end position="261"/>
    </location>
</feature>
<comment type="function">
    <text evidence="10">Subunit of non-clathrin- and clathrin-associated adaptor protein complex 3 (AP-3) that plays a role in protein sorting in the late-Golgi/trans-Golgi network (TGN) and/or endosomes. The AP complexes mediate both the recruitment of clathrin to membranes and the recognition of sorting signals within the cytosolic tails of transmembrane cargo molecules. AP-3 appears to be involved in the sorting of a subset of transmembrane proteins targeted to lysosomes and lysosome-related organelles. In concert with the BLOC-1 complex, AP-3 is required to target cargos into vesicles assembled at cell bodies for delivery into neurites and nerve terminals.</text>
</comment>
<dbReference type="RefSeq" id="XP_002116438.1">
    <property type="nucleotide sequence ID" value="XM_002116402.1"/>
</dbReference>
<dbReference type="AlphaFoldDB" id="B3S805"/>
<accession>B3S805</accession>
<protein>
    <recommendedName>
        <fullName evidence="11">AP-3 complex subunit beta</fullName>
    </recommendedName>
</protein>
<feature type="region of interest" description="Disordered" evidence="12">
    <location>
        <begin position="229"/>
        <end position="268"/>
    </location>
</feature>
<dbReference type="PIRSF" id="PIRSF037096">
    <property type="entry name" value="AP3_complex_beta"/>
    <property type="match status" value="1"/>
</dbReference>
<dbReference type="InterPro" id="IPR011989">
    <property type="entry name" value="ARM-like"/>
</dbReference>
<comment type="subcellular location">
    <subcellularLocation>
        <location evidence="1">Cytoplasmic vesicle</location>
        <location evidence="1">Clathrin-coated vesicle membrane</location>
        <topology evidence="1">Peripheral membrane protein</topology>
        <orientation evidence="1">Cytoplasmic side</orientation>
    </subcellularLocation>
    <subcellularLocation>
        <location evidence="2">Golgi apparatus</location>
    </subcellularLocation>
</comment>
<dbReference type="InterPro" id="IPR026740">
    <property type="entry name" value="AP3_beta"/>
</dbReference>
<dbReference type="KEGG" id="tad:TRIADDRAFT_30877"/>